<evidence type="ECO:0000313" key="2">
    <source>
        <dbReference type="Proteomes" id="UP001596417"/>
    </source>
</evidence>
<evidence type="ECO:0000313" key="1">
    <source>
        <dbReference type="EMBL" id="MFC7191283.1"/>
    </source>
</evidence>
<proteinExistence type="predicted"/>
<gene>
    <name evidence="1" type="ORF">ACFQL7_16730</name>
</gene>
<accession>A0ABD5YPK5</accession>
<organism evidence="1 2">
    <name type="scientific">Halocatena marina</name>
    <dbReference type="NCBI Taxonomy" id="2934937"/>
    <lineage>
        <taxon>Archaea</taxon>
        <taxon>Methanobacteriati</taxon>
        <taxon>Methanobacteriota</taxon>
        <taxon>Stenosarchaea group</taxon>
        <taxon>Halobacteria</taxon>
        <taxon>Halobacteriales</taxon>
        <taxon>Natronomonadaceae</taxon>
        <taxon>Halocatena</taxon>
    </lineage>
</organism>
<dbReference type="GeneID" id="76201003"/>
<reference evidence="1 2" key="1">
    <citation type="journal article" date="2019" name="Int. J. Syst. Evol. Microbiol.">
        <title>The Global Catalogue of Microorganisms (GCM) 10K type strain sequencing project: providing services to taxonomists for standard genome sequencing and annotation.</title>
        <authorList>
            <consortium name="The Broad Institute Genomics Platform"/>
            <consortium name="The Broad Institute Genome Sequencing Center for Infectious Disease"/>
            <person name="Wu L."/>
            <person name="Ma J."/>
        </authorList>
    </citation>
    <scope>NUCLEOTIDE SEQUENCE [LARGE SCALE GENOMIC DNA]</scope>
    <source>
        <strain evidence="1 2">RDMS1</strain>
    </source>
</reference>
<dbReference type="RefSeq" id="WP_264555713.1">
    <property type="nucleotide sequence ID" value="NZ_CP109979.1"/>
</dbReference>
<dbReference type="EMBL" id="JBHTAX010000001">
    <property type="protein sequence ID" value="MFC7191283.1"/>
    <property type="molecule type" value="Genomic_DNA"/>
</dbReference>
<keyword evidence="2" id="KW-1185">Reference proteome</keyword>
<sequence>MTRVRVWFRWITNPTNKEEERARREDDDAPPREYASDAFAVLREISHEGSNAPWAVFSVLPVDDILWTQFNPQRFSGMSASPSVTKLPRVSVLKSIQE</sequence>
<comment type="caution">
    <text evidence="1">The sequence shown here is derived from an EMBL/GenBank/DDBJ whole genome shotgun (WGS) entry which is preliminary data.</text>
</comment>
<dbReference type="AlphaFoldDB" id="A0ABD5YPK5"/>
<name>A0ABD5YPK5_9EURY</name>
<dbReference type="Proteomes" id="UP001596417">
    <property type="component" value="Unassembled WGS sequence"/>
</dbReference>
<protein>
    <submittedName>
        <fullName evidence="1">Uncharacterized protein</fullName>
    </submittedName>
</protein>